<dbReference type="OrthoDB" id="9804952at2"/>
<feature type="domain" description="B12-binding" evidence="7">
    <location>
        <begin position="30"/>
        <end position="161"/>
    </location>
</feature>
<organism evidence="9 10">
    <name type="scientific">Polyangium fumosum</name>
    <dbReference type="NCBI Taxonomy" id="889272"/>
    <lineage>
        <taxon>Bacteria</taxon>
        <taxon>Pseudomonadati</taxon>
        <taxon>Myxococcota</taxon>
        <taxon>Polyangia</taxon>
        <taxon>Polyangiales</taxon>
        <taxon>Polyangiaceae</taxon>
        <taxon>Polyangium</taxon>
    </lineage>
</organism>
<keyword evidence="4" id="KW-0408">Iron</keyword>
<proteinExistence type="predicted"/>
<dbReference type="Proteomes" id="UP000309215">
    <property type="component" value="Unassembled WGS sequence"/>
</dbReference>
<keyword evidence="3" id="KW-0479">Metal-binding</keyword>
<dbReference type="AlphaFoldDB" id="A0A4U1JDS0"/>
<evidence type="ECO:0000313" key="9">
    <source>
        <dbReference type="EMBL" id="TKD08980.1"/>
    </source>
</evidence>
<dbReference type="GO" id="GO:0005829">
    <property type="term" value="C:cytosol"/>
    <property type="evidence" value="ECO:0007669"/>
    <property type="project" value="TreeGrafter"/>
</dbReference>
<sequence length="610" mass="68427">MRIALLYPPPWKIPARGEPYDMRGDGPPAEYREGDLDADFYQIPYGLLSIAAQALRAGHQVKVLNLSAMTWAKVEEVLASLDADLYAMSCWTANRRGVALVAKAIRARRPKAPIIVGGPHASPFAKEILEHWPEVDVATIGESEITFLEIVDRLAAGRSLRGLAGAAYRFEGRVEMGPSRASIEELDTLASPHAFFDTHILMTSRGCPWACTFCGAENTWGRGFRGQSVSHVLDVLETTVARLPVKMILVKDDTFTTNRKRVLDLCRGIRERNLRFLWSCDTRVDVLGEELLYEMRLAGCERLSLGVESGSPQILKAVDKKITVQKILDSTALAKKYGIKVRYFMMLGNRGETAETFRETLAFLDRARPHQYIFSCLSIYPGTRDYDEATASGWLDPEVYFTGDFQELKVPFDASEEDTKLMSDWFRENSGLRDHFRESAAECEAILARLGEHHAAHLDCASAHYRENNLDAAERHAARALELGHPLPGLCLNMLAVIAARRSAWKNMQDLFTEAWHKDPQHWVLVRNVQKVKAWLDQAGPLRGMPLELEAHNEFQLLERTVQPMLPGPLPPDYAVWSAPASRAQNPEMRAPQAGSHASFQPKTRLRVVT</sequence>
<reference evidence="9 10" key="1">
    <citation type="submission" date="2019-04" db="EMBL/GenBank/DDBJ databases">
        <authorList>
            <person name="Li Y."/>
            <person name="Wang J."/>
        </authorList>
    </citation>
    <scope>NUCLEOTIDE SEQUENCE [LARGE SCALE GENOMIC DNA]</scope>
    <source>
        <strain evidence="9 10">DSM 14668</strain>
    </source>
</reference>
<dbReference type="InterPro" id="IPR034466">
    <property type="entry name" value="Methyltransferase_Class_B"/>
</dbReference>
<dbReference type="Pfam" id="PF02310">
    <property type="entry name" value="B12-binding"/>
    <property type="match status" value="1"/>
</dbReference>
<evidence type="ECO:0000259" key="8">
    <source>
        <dbReference type="PROSITE" id="PS51918"/>
    </source>
</evidence>
<dbReference type="CDD" id="cd01335">
    <property type="entry name" value="Radical_SAM"/>
    <property type="match status" value="1"/>
</dbReference>
<comment type="caution">
    <text evidence="9">The sequence shown here is derived from an EMBL/GenBank/DDBJ whole genome shotgun (WGS) entry which is preliminary data.</text>
</comment>
<gene>
    <name evidence="9" type="ORF">E8A74_14465</name>
</gene>
<dbReference type="GO" id="GO:0003824">
    <property type="term" value="F:catalytic activity"/>
    <property type="evidence" value="ECO:0007669"/>
    <property type="project" value="InterPro"/>
</dbReference>
<dbReference type="GO" id="GO:0051539">
    <property type="term" value="F:4 iron, 4 sulfur cluster binding"/>
    <property type="evidence" value="ECO:0007669"/>
    <property type="project" value="UniProtKB-KW"/>
</dbReference>
<name>A0A4U1JDS0_9BACT</name>
<dbReference type="InterPro" id="IPR051198">
    <property type="entry name" value="BchE-like"/>
</dbReference>
<dbReference type="SMART" id="SM00729">
    <property type="entry name" value="Elp3"/>
    <property type="match status" value="1"/>
</dbReference>
<comment type="cofactor">
    <cofactor evidence="1">
        <name>[4Fe-4S] cluster</name>
        <dbReference type="ChEBI" id="CHEBI:49883"/>
    </cofactor>
</comment>
<evidence type="ECO:0000259" key="7">
    <source>
        <dbReference type="PROSITE" id="PS51332"/>
    </source>
</evidence>
<evidence type="ECO:0000256" key="1">
    <source>
        <dbReference type="ARBA" id="ARBA00001966"/>
    </source>
</evidence>
<dbReference type="EMBL" id="SSMQ01000012">
    <property type="protein sequence ID" value="TKD08980.1"/>
    <property type="molecule type" value="Genomic_DNA"/>
</dbReference>
<evidence type="ECO:0000256" key="4">
    <source>
        <dbReference type="ARBA" id="ARBA00023004"/>
    </source>
</evidence>
<keyword evidence="10" id="KW-1185">Reference proteome</keyword>
<dbReference type="SUPFAM" id="SSF48452">
    <property type="entry name" value="TPR-like"/>
    <property type="match status" value="1"/>
</dbReference>
<dbReference type="Pfam" id="PF04055">
    <property type="entry name" value="Radical_SAM"/>
    <property type="match status" value="1"/>
</dbReference>
<keyword evidence="2" id="KW-0949">S-adenosyl-L-methionine</keyword>
<dbReference type="PROSITE" id="PS51918">
    <property type="entry name" value="RADICAL_SAM"/>
    <property type="match status" value="1"/>
</dbReference>
<evidence type="ECO:0000256" key="5">
    <source>
        <dbReference type="ARBA" id="ARBA00023014"/>
    </source>
</evidence>
<dbReference type="SFLD" id="SFLDG01123">
    <property type="entry name" value="methyltransferase_(Class_B)"/>
    <property type="match status" value="1"/>
</dbReference>
<dbReference type="SUPFAM" id="SSF52242">
    <property type="entry name" value="Cobalamin (vitamin B12)-binding domain"/>
    <property type="match status" value="1"/>
</dbReference>
<dbReference type="PANTHER" id="PTHR43409">
    <property type="entry name" value="ANAEROBIC MAGNESIUM-PROTOPORPHYRIN IX MONOMETHYL ESTER CYCLASE-RELATED"/>
    <property type="match status" value="1"/>
</dbReference>
<evidence type="ECO:0000256" key="6">
    <source>
        <dbReference type="SAM" id="MobiDB-lite"/>
    </source>
</evidence>
<dbReference type="GO" id="GO:0031419">
    <property type="term" value="F:cobalamin binding"/>
    <property type="evidence" value="ECO:0007669"/>
    <property type="project" value="InterPro"/>
</dbReference>
<dbReference type="SFLD" id="SFLDG01082">
    <property type="entry name" value="B12-binding_domain_containing"/>
    <property type="match status" value="1"/>
</dbReference>
<protein>
    <submittedName>
        <fullName evidence="9">B12-binding domain-containing radical SAM protein</fullName>
    </submittedName>
</protein>
<evidence type="ECO:0000256" key="2">
    <source>
        <dbReference type="ARBA" id="ARBA00022691"/>
    </source>
</evidence>
<dbReference type="Gene3D" id="3.40.50.280">
    <property type="entry name" value="Cobalamin-binding domain"/>
    <property type="match status" value="1"/>
</dbReference>
<dbReference type="CDD" id="cd02068">
    <property type="entry name" value="radical_SAM_B12_BD"/>
    <property type="match status" value="1"/>
</dbReference>
<dbReference type="SUPFAM" id="SSF102114">
    <property type="entry name" value="Radical SAM enzymes"/>
    <property type="match status" value="1"/>
</dbReference>
<dbReference type="Gene3D" id="3.80.30.20">
    <property type="entry name" value="tm_1862 like domain"/>
    <property type="match status" value="1"/>
</dbReference>
<evidence type="ECO:0000313" key="10">
    <source>
        <dbReference type="Proteomes" id="UP000309215"/>
    </source>
</evidence>
<feature type="region of interest" description="Disordered" evidence="6">
    <location>
        <begin position="581"/>
        <end position="610"/>
    </location>
</feature>
<dbReference type="GO" id="GO:0046872">
    <property type="term" value="F:metal ion binding"/>
    <property type="evidence" value="ECO:0007669"/>
    <property type="project" value="UniProtKB-KW"/>
</dbReference>
<feature type="domain" description="Radical SAM core" evidence="8">
    <location>
        <begin position="193"/>
        <end position="433"/>
    </location>
</feature>
<dbReference type="InterPro" id="IPR011990">
    <property type="entry name" value="TPR-like_helical_dom_sf"/>
</dbReference>
<dbReference type="InterPro" id="IPR006638">
    <property type="entry name" value="Elp3/MiaA/NifB-like_rSAM"/>
</dbReference>
<dbReference type="SFLD" id="SFLDS00029">
    <property type="entry name" value="Radical_SAM"/>
    <property type="match status" value="1"/>
</dbReference>
<evidence type="ECO:0000256" key="3">
    <source>
        <dbReference type="ARBA" id="ARBA00022723"/>
    </source>
</evidence>
<dbReference type="InterPro" id="IPR007197">
    <property type="entry name" value="rSAM"/>
</dbReference>
<dbReference type="InterPro" id="IPR006158">
    <property type="entry name" value="Cobalamin-bd"/>
</dbReference>
<dbReference type="InterPro" id="IPR023404">
    <property type="entry name" value="rSAM_horseshoe"/>
</dbReference>
<dbReference type="RefSeq" id="WP_136929577.1">
    <property type="nucleotide sequence ID" value="NZ_SSMQ01000012.1"/>
</dbReference>
<dbReference type="PROSITE" id="PS51332">
    <property type="entry name" value="B12_BINDING"/>
    <property type="match status" value="1"/>
</dbReference>
<dbReference type="PANTHER" id="PTHR43409:SF16">
    <property type="entry name" value="SLR0320 PROTEIN"/>
    <property type="match status" value="1"/>
</dbReference>
<dbReference type="InterPro" id="IPR058240">
    <property type="entry name" value="rSAM_sf"/>
</dbReference>
<keyword evidence="5" id="KW-0411">Iron-sulfur</keyword>
<accession>A0A4U1JDS0</accession>
<dbReference type="InterPro" id="IPR036724">
    <property type="entry name" value="Cobalamin-bd_sf"/>
</dbReference>
<dbReference type="Gene3D" id="1.25.40.10">
    <property type="entry name" value="Tetratricopeptide repeat domain"/>
    <property type="match status" value="1"/>
</dbReference>